<dbReference type="Pfam" id="PF00443">
    <property type="entry name" value="UCH"/>
    <property type="match status" value="1"/>
</dbReference>
<protein>
    <recommendedName>
        <fullName evidence="7">Ubiquitin carboxyl-terminal hydrolase</fullName>
        <ecNumber evidence="7">3.4.19.12</ecNumber>
    </recommendedName>
</protein>
<dbReference type="PANTHER" id="PTHR24006:SF747">
    <property type="entry name" value="UBIQUITIN CARBOXYL-TERMINAL HYDROLASE 20"/>
    <property type="match status" value="1"/>
</dbReference>
<dbReference type="Proteomes" id="UP000541444">
    <property type="component" value="Unassembled WGS sequence"/>
</dbReference>
<accession>A0A7J7L7M0</accession>
<dbReference type="InterPro" id="IPR050164">
    <property type="entry name" value="Peptidase_C19"/>
</dbReference>
<evidence type="ECO:0000256" key="4">
    <source>
        <dbReference type="ARBA" id="ARBA00022801"/>
    </source>
</evidence>
<dbReference type="PROSITE" id="PS00973">
    <property type="entry name" value="USP_2"/>
    <property type="match status" value="1"/>
</dbReference>
<dbReference type="PANTHER" id="PTHR24006">
    <property type="entry name" value="UBIQUITIN CARBOXYL-TERMINAL HYDROLASE"/>
    <property type="match status" value="1"/>
</dbReference>
<dbReference type="SUPFAM" id="SSF54001">
    <property type="entry name" value="Cysteine proteinases"/>
    <property type="match status" value="1"/>
</dbReference>
<comment type="function">
    <text evidence="6 7">Recognizes and hydrolyzes the peptide bond at the C-terminal Gly of ubiquitin. Involved in the processing of poly-ubiquitin precursors as well as that of ubiquitinated proteins.</text>
</comment>
<keyword evidence="4 7" id="KW-0378">Hydrolase</keyword>
<dbReference type="GO" id="GO:0006508">
    <property type="term" value="P:proteolysis"/>
    <property type="evidence" value="ECO:0007669"/>
    <property type="project" value="UniProtKB-KW"/>
</dbReference>
<dbReference type="OrthoDB" id="420187at2759"/>
<feature type="compositionally biased region" description="Basic and acidic residues" evidence="8">
    <location>
        <begin position="457"/>
        <end position="471"/>
    </location>
</feature>
<dbReference type="EC" id="3.4.19.12" evidence="7"/>
<dbReference type="GO" id="GO:0005829">
    <property type="term" value="C:cytosol"/>
    <property type="evidence" value="ECO:0007669"/>
    <property type="project" value="TreeGrafter"/>
</dbReference>
<dbReference type="EMBL" id="JACGCM010002568">
    <property type="protein sequence ID" value="KAF6138631.1"/>
    <property type="molecule type" value="Genomic_DNA"/>
</dbReference>
<dbReference type="PROSITE" id="PS50235">
    <property type="entry name" value="USP_3"/>
    <property type="match status" value="1"/>
</dbReference>
<comment type="catalytic activity">
    <reaction evidence="7">
        <text>Thiol-dependent hydrolysis of ester, thioester, amide, peptide and isopeptide bonds formed by the C-terminal Gly of ubiquitin (a 76-residue protein attached to proteins as an intracellular targeting signal).</text>
        <dbReference type="EC" id="3.4.19.12"/>
    </reaction>
</comment>
<evidence type="ECO:0000313" key="10">
    <source>
        <dbReference type="EMBL" id="KAF6138631.1"/>
    </source>
</evidence>
<keyword evidence="2 7" id="KW-0645">Protease</keyword>
<keyword evidence="5 7" id="KW-0788">Thiol protease</keyword>
<evidence type="ECO:0000256" key="2">
    <source>
        <dbReference type="ARBA" id="ARBA00022670"/>
    </source>
</evidence>
<feature type="compositionally biased region" description="Low complexity" evidence="8">
    <location>
        <begin position="403"/>
        <end position="428"/>
    </location>
</feature>
<evidence type="ECO:0000256" key="7">
    <source>
        <dbReference type="RuleBase" id="RU366025"/>
    </source>
</evidence>
<dbReference type="PROSITE" id="PS00972">
    <property type="entry name" value="USP_1"/>
    <property type="match status" value="1"/>
</dbReference>
<feature type="domain" description="USP" evidence="9">
    <location>
        <begin position="22"/>
        <end position="329"/>
    </location>
</feature>
<dbReference type="GO" id="GO:0016579">
    <property type="term" value="P:protein deubiquitination"/>
    <property type="evidence" value="ECO:0007669"/>
    <property type="project" value="InterPro"/>
</dbReference>
<evidence type="ECO:0000256" key="8">
    <source>
        <dbReference type="SAM" id="MobiDB-lite"/>
    </source>
</evidence>
<gene>
    <name evidence="10" type="ORF">GIB67_032525</name>
</gene>
<evidence type="ECO:0000256" key="6">
    <source>
        <dbReference type="ARBA" id="ARBA00037450"/>
    </source>
</evidence>
<dbReference type="AlphaFoldDB" id="A0A7J7L7M0"/>
<comment type="similarity">
    <text evidence="1 7">Belongs to the peptidase C19 family.</text>
</comment>
<dbReference type="InterPro" id="IPR038765">
    <property type="entry name" value="Papain-like_cys_pep_sf"/>
</dbReference>
<evidence type="ECO:0000313" key="11">
    <source>
        <dbReference type="Proteomes" id="UP000541444"/>
    </source>
</evidence>
<reference evidence="10 11" key="1">
    <citation type="journal article" date="2020" name="IScience">
        <title>Genome Sequencing of the Endangered Kingdonia uniflora (Circaeasteraceae, Ranunculales) Reveals Potential Mechanisms of Evolutionary Specialization.</title>
        <authorList>
            <person name="Sun Y."/>
            <person name="Deng T."/>
            <person name="Zhang A."/>
            <person name="Moore M.J."/>
            <person name="Landis J.B."/>
            <person name="Lin N."/>
            <person name="Zhang H."/>
            <person name="Zhang X."/>
            <person name="Huang J."/>
            <person name="Zhang X."/>
            <person name="Sun H."/>
            <person name="Wang H."/>
        </authorList>
    </citation>
    <scope>NUCLEOTIDE SEQUENCE [LARGE SCALE GENOMIC DNA]</scope>
    <source>
        <strain evidence="10">TB1705</strain>
        <tissue evidence="10">Leaf</tissue>
    </source>
</reference>
<keyword evidence="3 7" id="KW-0833">Ubl conjugation pathway</keyword>
<dbReference type="Gene3D" id="3.90.70.10">
    <property type="entry name" value="Cysteine proteinases"/>
    <property type="match status" value="1"/>
</dbReference>
<feature type="region of interest" description="Disordered" evidence="8">
    <location>
        <begin position="388"/>
        <end position="438"/>
    </location>
</feature>
<keyword evidence="11" id="KW-1185">Reference proteome</keyword>
<dbReference type="FunFam" id="3.90.70.10:FF:000116">
    <property type="entry name" value="Ubiquitin carboxyl-terminal hydrolase 20"/>
    <property type="match status" value="1"/>
</dbReference>
<feature type="compositionally biased region" description="Pro residues" evidence="8">
    <location>
        <begin position="393"/>
        <end position="402"/>
    </location>
</feature>
<evidence type="ECO:0000256" key="3">
    <source>
        <dbReference type="ARBA" id="ARBA00022786"/>
    </source>
</evidence>
<sequence length="527" mass="59284">MTSDISPISFYEPPSKPSMMGAGLCNLGNTCFLNSVLQCFTHTVPLVESLRSIDHSLCYYGCDSGFCVFCALREQVEVSMEYTGKAIAPYKFVDNLNYISSSFERFQQEDAHEFLQCLLDKLDSCCLDICTKEQGLSLGKDSLVKKIFGGRLKSQLRCSQCGHCSDTFEPLIDLSLEIEDVDSLPSALESFTKVEKIEETKFTCENCKEEVLVEKQFTLDQTPLVAAFHLKRFKNDGSYVEKLDKHVEFPLGLDLQSYTGNTESDTAELKYELYAVVVHIGLSSCSGHYFCFIRSSPQTWHELDDSKVVSVTEEFVLSQEAYILFYAKQGTPWFSTLMETQKQLSELNVSGTSPKSVLEDMDVEQMRRETRMKSLADNLEMKVKDDVDVCPQTLPPSPPKPPTLSRCQSPPRCSTPPRCSSPPRSRSPIAFTRKPAGNFSIKRDHIQVVNHPWKTPANRDLEDSRRKEAMRLTRSMPSARASKLRAALAGGSQTEGPLNKRRRRTGCPDRDGQTSPSRPYRKLGYAS</sequence>
<dbReference type="GO" id="GO:0005634">
    <property type="term" value="C:nucleus"/>
    <property type="evidence" value="ECO:0007669"/>
    <property type="project" value="TreeGrafter"/>
</dbReference>
<evidence type="ECO:0000256" key="5">
    <source>
        <dbReference type="ARBA" id="ARBA00022807"/>
    </source>
</evidence>
<name>A0A7J7L7M0_9MAGN</name>
<comment type="caution">
    <text evidence="10">The sequence shown here is derived from an EMBL/GenBank/DDBJ whole genome shotgun (WGS) entry which is preliminary data.</text>
</comment>
<dbReference type="InterPro" id="IPR018200">
    <property type="entry name" value="USP_CS"/>
</dbReference>
<organism evidence="10 11">
    <name type="scientific">Kingdonia uniflora</name>
    <dbReference type="NCBI Taxonomy" id="39325"/>
    <lineage>
        <taxon>Eukaryota</taxon>
        <taxon>Viridiplantae</taxon>
        <taxon>Streptophyta</taxon>
        <taxon>Embryophyta</taxon>
        <taxon>Tracheophyta</taxon>
        <taxon>Spermatophyta</taxon>
        <taxon>Magnoliopsida</taxon>
        <taxon>Ranunculales</taxon>
        <taxon>Circaeasteraceae</taxon>
        <taxon>Kingdonia</taxon>
    </lineage>
</organism>
<evidence type="ECO:0000256" key="1">
    <source>
        <dbReference type="ARBA" id="ARBA00009085"/>
    </source>
</evidence>
<evidence type="ECO:0000259" key="9">
    <source>
        <dbReference type="PROSITE" id="PS50235"/>
    </source>
</evidence>
<proteinExistence type="inferred from homology"/>
<dbReference type="InterPro" id="IPR028889">
    <property type="entry name" value="USP"/>
</dbReference>
<feature type="compositionally biased region" description="Low complexity" evidence="8">
    <location>
        <begin position="478"/>
        <end position="491"/>
    </location>
</feature>
<dbReference type="GO" id="GO:0004843">
    <property type="term" value="F:cysteine-type deubiquitinase activity"/>
    <property type="evidence" value="ECO:0007669"/>
    <property type="project" value="UniProtKB-UniRule"/>
</dbReference>
<dbReference type="InterPro" id="IPR001394">
    <property type="entry name" value="Peptidase_C19_UCH"/>
</dbReference>
<feature type="region of interest" description="Disordered" evidence="8">
    <location>
        <begin position="451"/>
        <end position="527"/>
    </location>
</feature>